<dbReference type="AlphaFoldDB" id="A0A0J1BLR8"/>
<gene>
    <name evidence="2" type="ORF">RISK_000549</name>
</gene>
<dbReference type="PATRIC" id="fig|595434.4.peg.532"/>
<protein>
    <submittedName>
        <fullName evidence="2">Uncharacterized protein</fullName>
    </submittedName>
</protein>
<organism evidence="2 3">
    <name type="scientific">Rhodopirellula islandica</name>
    <dbReference type="NCBI Taxonomy" id="595434"/>
    <lineage>
        <taxon>Bacteria</taxon>
        <taxon>Pseudomonadati</taxon>
        <taxon>Planctomycetota</taxon>
        <taxon>Planctomycetia</taxon>
        <taxon>Pirellulales</taxon>
        <taxon>Pirellulaceae</taxon>
        <taxon>Rhodopirellula</taxon>
    </lineage>
</organism>
<evidence type="ECO:0000313" key="3">
    <source>
        <dbReference type="Proteomes" id="UP000036367"/>
    </source>
</evidence>
<comment type="caution">
    <text evidence="2">The sequence shown here is derived from an EMBL/GenBank/DDBJ whole genome shotgun (WGS) entry which is preliminary data.</text>
</comment>
<accession>A0A0J1BLR8</accession>
<feature type="region of interest" description="Disordered" evidence="1">
    <location>
        <begin position="27"/>
        <end position="63"/>
    </location>
</feature>
<sequence length="63" mass="7112">MSIPKVNPRKGALSLSVACTKAAYLRRPMQRKPLGCATRRRRHAQRTRKRPEGPPSQRSTMAV</sequence>
<name>A0A0J1BLR8_RHOIS</name>
<dbReference type="Proteomes" id="UP000036367">
    <property type="component" value="Unassembled WGS sequence"/>
</dbReference>
<evidence type="ECO:0000256" key="1">
    <source>
        <dbReference type="SAM" id="MobiDB-lite"/>
    </source>
</evidence>
<feature type="compositionally biased region" description="Basic residues" evidence="1">
    <location>
        <begin position="38"/>
        <end position="49"/>
    </location>
</feature>
<evidence type="ECO:0000313" key="2">
    <source>
        <dbReference type="EMBL" id="KLU07471.1"/>
    </source>
</evidence>
<dbReference type="EMBL" id="LECT01000006">
    <property type="protein sequence ID" value="KLU07471.1"/>
    <property type="molecule type" value="Genomic_DNA"/>
</dbReference>
<reference evidence="2" key="1">
    <citation type="submission" date="2015-05" db="EMBL/GenBank/DDBJ databases">
        <title>Permanent draft genome of Rhodopirellula islandicus K833.</title>
        <authorList>
            <person name="Kizina J."/>
            <person name="Richter M."/>
            <person name="Glockner F.O."/>
            <person name="Harder J."/>
        </authorList>
    </citation>
    <scope>NUCLEOTIDE SEQUENCE [LARGE SCALE GENOMIC DNA]</scope>
    <source>
        <strain evidence="2">K833</strain>
    </source>
</reference>
<proteinExistence type="predicted"/>
<keyword evidence="3" id="KW-1185">Reference proteome</keyword>